<feature type="transmembrane region" description="Helical" evidence="1">
    <location>
        <begin position="110"/>
        <end position="128"/>
    </location>
</feature>
<keyword evidence="4" id="KW-1185">Reference proteome</keyword>
<sequence>MNKILKTFFKLIIYILFAAYLAYLFDLVFFRFRASITSIDEMLPLEHYLKHSANFRPFKTIMNYIDNIGNLPAYIIVTNILGNIAAFIPFGIFLPLALGFKGIGNAMLHSFLFSLFIETMQMLLRVGSFDVDDIILNTLGGLLGYGIYLLSSRYYSKLFRSDEATTLR</sequence>
<reference evidence="3 4" key="1">
    <citation type="submission" date="2016-11" db="EMBL/GenBank/DDBJ databases">
        <authorList>
            <person name="Jaros S."/>
            <person name="Januszkiewicz K."/>
            <person name="Wedrychowicz H."/>
        </authorList>
    </citation>
    <scope>NUCLEOTIDE SEQUENCE [LARGE SCALE GENOMIC DNA]</scope>
    <source>
        <strain evidence="3 4">DSM 17477</strain>
    </source>
</reference>
<evidence type="ECO:0000313" key="4">
    <source>
        <dbReference type="Proteomes" id="UP000184052"/>
    </source>
</evidence>
<evidence type="ECO:0000259" key="2">
    <source>
        <dbReference type="Pfam" id="PF04892"/>
    </source>
</evidence>
<keyword evidence="1" id="KW-0812">Transmembrane</keyword>
<dbReference type="OrthoDB" id="9805025at2"/>
<accession>A0A1M6JDN5</accession>
<keyword evidence="1" id="KW-1133">Transmembrane helix</keyword>
<dbReference type="InterPro" id="IPR006976">
    <property type="entry name" value="VanZ-like"/>
</dbReference>
<dbReference type="EMBL" id="FQZL01000021">
    <property type="protein sequence ID" value="SHJ44798.1"/>
    <property type="molecule type" value="Genomic_DNA"/>
</dbReference>
<feature type="transmembrane region" description="Helical" evidence="1">
    <location>
        <begin position="12"/>
        <end position="32"/>
    </location>
</feature>
<name>A0A1M6JDN5_9FIRM</name>
<dbReference type="Pfam" id="PF04892">
    <property type="entry name" value="VanZ"/>
    <property type="match status" value="1"/>
</dbReference>
<dbReference type="PANTHER" id="PTHR36834:SF1">
    <property type="entry name" value="INTEGRAL MEMBRANE PROTEIN"/>
    <property type="match status" value="1"/>
</dbReference>
<gene>
    <name evidence="3" type="ORF">SAMN02745751_02585</name>
</gene>
<organism evidence="3 4">
    <name type="scientific">Dethiosulfatibacter aminovorans DSM 17477</name>
    <dbReference type="NCBI Taxonomy" id="1121476"/>
    <lineage>
        <taxon>Bacteria</taxon>
        <taxon>Bacillati</taxon>
        <taxon>Bacillota</taxon>
        <taxon>Tissierellia</taxon>
        <taxon>Dethiosulfatibacter</taxon>
    </lineage>
</organism>
<evidence type="ECO:0000313" key="3">
    <source>
        <dbReference type="EMBL" id="SHJ44798.1"/>
    </source>
</evidence>
<feature type="domain" description="VanZ-like" evidence="2">
    <location>
        <begin position="17"/>
        <end position="150"/>
    </location>
</feature>
<evidence type="ECO:0000256" key="1">
    <source>
        <dbReference type="SAM" id="Phobius"/>
    </source>
</evidence>
<protein>
    <submittedName>
        <fullName evidence="3">Glycopeptide antibiotics resistance protein</fullName>
    </submittedName>
</protein>
<dbReference type="InterPro" id="IPR053150">
    <property type="entry name" value="Teicoplanin_resist-assoc"/>
</dbReference>
<dbReference type="RefSeq" id="WP_073049995.1">
    <property type="nucleotide sequence ID" value="NZ_FQZL01000021.1"/>
</dbReference>
<feature type="transmembrane region" description="Helical" evidence="1">
    <location>
        <begin position="73"/>
        <end position="98"/>
    </location>
</feature>
<keyword evidence="1" id="KW-0472">Membrane</keyword>
<proteinExistence type="predicted"/>
<feature type="transmembrane region" description="Helical" evidence="1">
    <location>
        <begin position="134"/>
        <end position="151"/>
    </location>
</feature>
<dbReference type="AlphaFoldDB" id="A0A1M6JDN5"/>
<dbReference type="STRING" id="1121476.SAMN02745751_02585"/>
<dbReference type="PANTHER" id="PTHR36834">
    <property type="entry name" value="MEMBRANE PROTEIN-RELATED"/>
    <property type="match status" value="1"/>
</dbReference>
<dbReference type="Proteomes" id="UP000184052">
    <property type="component" value="Unassembled WGS sequence"/>
</dbReference>